<dbReference type="RefSeq" id="XP_029656480.1">
    <property type="nucleotide sequence ID" value="XM_029800620.2"/>
</dbReference>
<keyword evidence="5" id="KW-0238">DNA-binding</keyword>
<dbReference type="SUPFAM" id="SSF52141">
    <property type="entry name" value="Uracil-DNA glycosylase-like"/>
    <property type="match status" value="1"/>
</dbReference>
<keyword evidence="7" id="KW-0539">Nucleus</keyword>
<dbReference type="PANTHER" id="PTHR13235:SF2">
    <property type="entry name" value="SINGLE-STRAND SELECTIVE MONOFUNCTIONAL URACIL DNA GLYCOSYLASE"/>
    <property type="match status" value="1"/>
</dbReference>
<feature type="compositionally biased region" description="Polar residues" evidence="8">
    <location>
        <begin position="1"/>
        <end position="14"/>
    </location>
</feature>
<evidence type="ECO:0000313" key="10">
    <source>
        <dbReference type="Proteomes" id="UP000515154"/>
    </source>
</evidence>
<feature type="compositionally biased region" description="Polar residues" evidence="8">
    <location>
        <begin position="353"/>
        <end position="363"/>
    </location>
</feature>
<evidence type="ECO:0000256" key="3">
    <source>
        <dbReference type="ARBA" id="ARBA00022763"/>
    </source>
</evidence>
<evidence type="ECO:0000256" key="8">
    <source>
        <dbReference type="SAM" id="MobiDB-lite"/>
    </source>
</evidence>
<dbReference type="InterPro" id="IPR005122">
    <property type="entry name" value="Uracil-DNA_glycosylase-like"/>
</dbReference>
<evidence type="ECO:0000259" key="9">
    <source>
        <dbReference type="Pfam" id="PF03167"/>
    </source>
</evidence>
<dbReference type="GO" id="GO:0006284">
    <property type="term" value="P:base-excision repair"/>
    <property type="evidence" value="ECO:0007669"/>
    <property type="project" value="InterPro"/>
</dbReference>
<name>A0A6P7U2I7_9MOLL</name>
<dbReference type="FunFam" id="3.40.470.10:FF:000005">
    <property type="entry name" value="Single-strand selective monofunctional uracil DNA glycosylase"/>
    <property type="match status" value="1"/>
</dbReference>
<accession>A0A6P7U2I7</accession>
<reference evidence="11" key="1">
    <citation type="submission" date="2025-08" db="UniProtKB">
        <authorList>
            <consortium name="RefSeq"/>
        </authorList>
    </citation>
    <scope>IDENTIFICATION</scope>
</reference>
<comment type="subcellular location">
    <subcellularLocation>
        <location evidence="1">Nucleus</location>
    </subcellularLocation>
</comment>
<dbReference type="PANTHER" id="PTHR13235">
    <property type="entry name" value="SINGLE-STRAND SELECTIVE MONOFUNCTIONAL URACIL DNA GLYCOSYLASE"/>
    <property type="match status" value="1"/>
</dbReference>
<keyword evidence="3" id="KW-0227">DNA damage</keyword>
<evidence type="ECO:0000313" key="11">
    <source>
        <dbReference type="RefSeq" id="XP_029656480.1"/>
    </source>
</evidence>
<dbReference type="Proteomes" id="UP000515154">
    <property type="component" value="Unplaced"/>
</dbReference>
<evidence type="ECO:0000256" key="7">
    <source>
        <dbReference type="ARBA" id="ARBA00023242"/>
    </source>
</evidence>
<organism evidence="10 11">
    <name type="scientific">Octopus sinensis</name>
    <name type="common">East Asian common octopus</name>
    <dbReference type="NCBI Taxonomy" id="2607531"/>
    <lineage>
        <taxon>Eukaryota</taxon>
        <taxon>Metazoa</taxon>
        <taxon>Spiralia</taxon>
        <taxon>Lophotrochozoa</taxon>
        <taxon>Mollusca</taxon>
        <taxon>Cephalopoda</taxon>
        <taxon>Coleoidea</taxon>
        <taxon>Octopodiformes</taxon>
        <taxon>Octopoda</taxon>
        <taxon>Incirrata</taxon>
        <taxon>Octopodidae</taxon>
        <taxon>Octopus</taxon>
    </lineage>
</organism>
<evidence type="ECO:0000256" key="6">
    <source>
        <dbReference type="ARBA" id="ARBA00023204"/>
    </source>
</evidence>
<dbReference type="Gene3D" id="3.40.470.10">
    <property type="entry name" value="Uracil-DNA glycosylase-like domain"/>
    <property type="match status" value="1"/>
</dbReference>
<feature type="domain" description="Uracil-DNA glycosylase-like" evidence="9">
    <location>
        <begin position="89"/>
        <end position="272"/>
    </location>
</feature>
<keyword evidence="10" id="KW-1185">Reference proteome</keyword>
<sequence>MQDTNIPTLEQTNQDENEPKYLDSHGETCLAATSAPIPTAVSASIPDRLLQVEAELCRNLKTIEFTDPVDYVYSPLDYASDTHAKYVHRFCNSQKNVLFLGMNPGPFGMAQNGVPFGECDTVRNWLKIDGIVGKPQREHPKRPVLGLECPRNEVSGKRFWGLFKFLCGTPEVFFKDCYVYNFCPLQFMKTSARNVSPGKLKITERKQLIAACNHAFLQVVQLLQVKLVIGVGNFASENASKAVKGLQQDLFSQLRIETLMHPSPANPSANKNWPSYAVNRLKEIGIMSYTDWKISDGQRQQQQQHQQQQQKQQQHETPKAATPPRRTTPPPTTTTKPTSTPAPRKTTTKKQGETPTPSSSPMDTATPLLPAEPTEIFRPADEADPTAIPFPDQDSSDCVSTDTEKGE</sequence>
<evidence type="ECO:0000256" key="1">
    <source>
        <dbReference type="ARBA" id="ARBA00004123"/>
    </source>
</evidence>
<feature type="compositionally biased region" description="Low complexity" evidence="8">
    <location>
        <begin position="298"/>
        <end position="312"/>
    </location>
</feature>
<evidence type="ECO:0000256" key="4">
    <source>
        <dbReference type="ARBA" id="ARBA00022801"/>
    </source>
</evidence>
<protein>
    <submittedName>
        <fullName evidence="11">Single-strand selective monofunctional uracil DNA glycosylase-like isoform X1</fullName>
    </submittedName>
</protein>
<keyword evidence="6" id="KW-0234">DNA repair</keyword>
<gene>
    <name evidence="11" type="primary">LOC115230427</name>
</gene>
<dbReference type="GO" id="GO:0000703">
    <property type="term" value="F:oxidized pyrimidine nucleobase lesion DNA N-glycosylase activity"/>
    <property type="evidence" value="ECO:0007669"/>
    <property type="project" value="TreeGrafter"/>
</dbReference>
<evidence type="ECO:0000256" key="5">
    <source>
        <dbReference type="ARBA" id="ARBA00023125"/>
    </source>
</evidence>
<dbReference type="GO" id="GO:0003677">
    <property type="term" value="F:DNA binding"/>
    <property type="evidence" value="ECO:0007669"/>
    <property type="project" value="UniProtKB-KW"/>
</dbReference>
<dbReference type="AlphaFoldDB" id="A0A6P7U2I7"/>
<dbReference type="InterPro" id="IPR036895">
    <property type="entry name" value="Uracil-DNA_glycosylase-like_sf"/>
</dbReference>
<dbReference type="GO" id="GO:0017065">
    <property type="term" value="F:single-strand selective uracil DNA N-glycosylase activity"/>
    <property type="evidence" value="ECO:0007669"/>
    <property type="project" value="InterPro"/>
</dbReference>
<dbReference type="KEGG" id="osn:115230427"/>
<feature type="region of interest" description="Disordered" evidence="8">
    <location>
        <begin position="295"/>
        <end position="407"/>
    </location>
</feature>
<proteinExistence type="inferred from homology"/>
<comment type="similarity">
    <text evidence="2">Belongs to the uracil-DNA glycosylase (UDG) superfamily. SMUG1 family.</text>
</comment>
<keyword evidence="4" id="KW-0378">Hydrolase</keyword>
<dbReference type="CDD" id="cd19374">
    <property type="entry name" value="UDG-F3_SMUG1-like"/>
    <property type="match status" value="1"/>
</dbReference>
<feature type="region of interest" description="Disordered" evidence="8">
    <location>
        <begin position="1"/>
        <end position="20"/>
    </location>
</feature>
<dbReference type="InterPro" id="IPR039134">
    <property type="entry name" value="SMUG1"/>
</dbReference>
<dbReference type="Pfam" id="PF03167">
    <property type="entry name" value="UDG"/>
    <property type="match status" value="1"/>
</dbReference>
<feature type="compositionally biased region" description="Low complexity" evidence="8">
    <location>
        <begin position="333"/>
        <end position="345"/>
    </location>
</feature>
<dbReference type="GO" id="GO:0005634">
    <property type="term" value="C:nucleus"/>
    <property type="evidence" value="ECO:0007669"/>
    <property type="project" value="UniProtKB-SubCell"/>
</dbReference>
<evidence type="ECO:0000256" key="2">
    <source>
        <dbReference type="ARBA" id="ARBA00007889"/>
    </source>
</evidence>